<dbReference type="EMBL" id="JADTFC010000049">
    <property type="protein sequence ID" value="MBG6289432.1"/>
    <property type="molecule type" value="Genomic_DNA"/>
</dbReference>
<keyword evidence="3" id="KW-1185">Reference proteome</keyword>
<name>A0ABS0KMY3_PSENT</name>
<dbReference type="Pfam" id="PF09673">
    <property type="entry name" value="TrbC_Ftype"/>
    <property type="match status" value="1"/>
</dbReference>
<feature type="chain" id="PRO_5046935434" evidence="1">
    <location>
        <begin position="21"/>
        <end position="406"/>
    </location>
</feature>
<feature type="signal peptide" evidence="1">
    <location>
        <begin position="1"/>
        <end position="20"/>
    </location>
</feature>
<accession>A0ABS0KMY3</accession>
<reference evidence="2 3" key="1">
    <citation type="submission" date="2020-11" db="EMBL/GenBank/DDBJ databases">
        <title>Enhanced detection system for hospital associated transmission using whole genome sequencing surveillance.</title>
        <authorList>
            <person name="Harrison L.H."/>
            <person name="Van Tyne D."/>
            <person name="Marsh J.W."/>
            <person name="Griffith M.P."/>
            <person name="Snyder D.J."/>
            <person name="Cooper V.S."/>
            <person name="Mustapha M."/>
        </authorList>
    </citation>
    <scope>NUCLEOTIDE SEQUENCE [LARGE SCALE GENOMIC DNA]</scope>
    <source>
        <strain evidence="2 3">PSA00705</strain>
    </source>
</reference>
<evidence type="ECO:0000313" key="3">
    <source>
        <dbReference type="Proteomes" id="UP000608450"/>
    </source>
</evidence>
<gene>
    <name evidence="2" type="ORF">I5I61_18420</name>
</gene>
<dbReference type="Proteomes" id="UP000608450">
    <property type="component" value="Unassembled WGS sequence"/>
</dbReference>
<protein>
    <submittedName>
        <fullName evidence="2">Conjugal transfer protein</fullName>
    </submittedName>
</protein>
<dbReference type="InterPro" id="IPR019106">
    <property type="entry name" value="T4SS_TrbC"/>
</dbReference>
<sequence>MVRRIVVLAACAVFSAVAMAVDTLPVKPALSDLDPALLEQAKSIVNTSRALTADASKQDYEWVGRAGEEVRASAVERDGAADNGSHPPHPLGDGEKTLIFVSWSMGARAIEDILVAYDGVPGVGVIFRGIPEDVPMATAVARMQRLTQVTRSTTPILLDPLAFHRHGVVAVPSIGLEDREQHQVALAAGSSSSSLLSQKVAQGKRGNLGSFGSTTEIIEPDLMAVAKTRIERLDVAAMKQRAIARFWDKQPGFALPTVERSSTRSVDPSVIIPQDILAPDGRVVIKAGRLNPLDVMPFGIKLVVIDPTSPWQVDLARREVAAKDGVQVIVIASHIPGSTSDTGPSGWDLFNDVQDSIAAPLYLLQQDLAARYQVMAVPSVVTAEDKKFVVREVSQSDALGATDAIR</sequence>
<evidence type="ECO:0000256" key="1">
    <source>
        <dbReference type="SAM" id="SignalP"/>
    </source>
</evidence>
<comment type="caution">
    <text evidence="2">The sequence shown here is derived from an EMBL/GenBank/DDBJ whole genome shotgun (WGS) entry which is preliminary data.</text>
</comment>
<evidence type="ECO:0000313" key="2">
    <source>
        <dbReference type="EMBL" id="MBG6289432.1"/>
    </source>
</evidence>
<organism evidence="2 3">
    <name type="scientific">Pseudomonas nitroreducens</name>
    <dbReference type="NCBI Taxonomy" id="46680"/>
    <lineage>
        <taxon>Bacteria</taxon>
        <taxon>Pseudomonadati</taxon>
        <taxon>Pseudomonadota</taxon>
        <taxon>Gammaproteobacteria</taxon>
        <taxon>Pseudomonadales</taxon>
        <taxon>Pseudomonadaceae</taxon>
        <taxon>Pseudomonas</taxon>
    </lineage>
</organism>
<keyword evidence="1" id="KW-0732">Signal</keyword>
<proteinExistence type="predicted"/>